<sequence length="92" mass="10295">MLVDLVEARPLGNHHVYLRFEDGLEGALDLGAHLSFRGIFAPLRDPERFRTLRVDPSLGTICWPNGADVAPEALYSWLKKTLEHEKTQPASA</sequence>
<dbReference type="KEGG" id="meiy:MIN45_P2307"/>
<accession>A0AAU9CI06</accession>
<evidence type="ECO:0000313" key="1">
    <source>
        <dbReference type="EMBL" id="BCX89933.1"/>
    </source>
</evidence>
<dbReference type="InterPro" id="IPR018841">
    <property type="entry name" value="DUF2442"/>
</dbReference>
<dbReference type="SUPFAM" id="SSF143880">
    <property type="entry name" value="NE0471 N-terminal domain-like"/>
    <property type="match status" value="1"/>
</dbReference>
<proteinExistence type="predicted"/>
<dbReference type="Pfam" id="PF10387">
    <property type="entry name" value="DUF2442"/>
    <property type="match status" value="1"/>
</dbReference>
<keyword evidence="2" id="KW-1185">Reference proteome</keyword>
<dbReference type="AlphaFoldDB" id="A0AAU9CI06"/>
<evidence type="ECO:0008006" key="3">
    <source>
        <dbReference type="Google" id="ProtNLM"/>
    </source>
</evidence>
<organism evidence="1 2">
    <name type="scientific">Methylomarinovum tepidoasis</name>
    <dbReference type="NCBI Taxonomy" id="2840183"/>
    <lineage>
        <taxon>Bacteria</taxon>
        <taxon>Pseudomonadati</taxon>
        <taxon>Pseudomonadota</taxon>
        <taxon>Gammaproteobacteria</taxon>
        <taxon>Methylococcales</taxon>
        <taxon>Methylothermaceae</taxon>
        <taxon>Methylomarinovum</taxon>
    </lineage>
</organism>
<name>A0AAU9CI06_9GAMM</name>
<dbReference type="InterPro" id="IPR036782">
    <property type="entry name" value="NE0471-like_N"/>
</dbReference>
<dbReference type="EMBL" id="AP024718">
    <property type="protein sequence ID" value="BCX89933.1"/>
    <property type="molecule type" value="Genomic_DNA"/>
</dbReference>
<reference evidence="2" key="1">
    <citation type="journal article" date="2024" name="Int. J. Syst. Evol. Microbiol.">
        <title>Methylomarinovum tepidoasis sp. nov., a moderately thermophilic methanotroph of the family Methylothermaceae isolated from a deep-sea hydrothermal field.</title>
        <authorList>
            <person name="Hirayama H."/>
            <person name="Takaki Y."/>
            <person name="Abe M."/>
            <person name="Miyazaki M."/>
            <person name="Uematsu K."/>
            <person name="Matsui Y."/>
            <person name="Takai K."/>
        </authorList>
    </citation>
    <scope>NUCLEOTIDE SEQUENCE [LARGE SCALE GENOMIC DNA]</scope>
    <source>
        <strain evidence="2">IN45</strain>
    </source>
</reference>
<dbReference type="Gene3D" id="3.30.2020.10">
    <property type="entry name" value="NE0471-like N-terminal domain"/>
    <property type="match status" value="1"/>
</dbReference>
<protein>
    <recommendedName>
        <fullName evidence="3">DUF2442 domain-containing protein</fullName>
    </recommendedName>
</protein>
<dbReference type="Proteomes" id="UP001321450">
    <property type="component" value="Chromosome"/>
</dbReference>
<dbReference type="RefSeq" id="WP_286292517.1">
    <property type="nucleotide sequence ID" value="NZ_AP024718.1"/>
</dbReference>
<evidence type="ECO:0000313" key="2">
    <source>
        <dbReference type="Proteomes" id="UP001321450"/>
    </source>
</evidence>
<gene>
    <name evidence="1" type="ORF">MIN45_P2307</name>
</gene>